<keyword evidence="3" id="KW-0032">Aminotransferase</keyword>
<dbReference type="SUPFAM" id="SSF53383">
    <property type="entry name" value="PLP-dependent transferases"/>
    <property type="match status" value="1"/>
</dbReference>
<dbReference type="InterPro" id="IPR004839">
    <property type="entry name" value="Aminotransferase_I/II_large"/>
</dbReference>
<evidence type="ECO:0000256" key="1">
    <source>
        <dbReference type="ARBA" id="ARBA00001933"/>
    </source>
</evidence>
<comment type="similarity">
    <text evidence="2">Belongs to the class-I pyridoxal-phosphate-dependent aminotransferase family.</text>
</comment>
<evidence type="ECO:0000256" key="5">
    <source>
        <dbReference type="ARBA" id="ARBA00022898"/>
    </source>
</evidence>
<dbReference type="CDD" id="cd00609">
    <property type="entry name" value="AAT_like"/>
    <property type="match status" value="1"/>
</dbReference>
<feature type="domain" description="Aminotransferase class I/classII large" evidence="6">
    <location>
        <begin position="50"/>
        <end position="403"/>
    </location>
</feature>
<dbReference type="AlphaFoldDB" id="A0AAD3D8W2"/>
<proteinExistence type="inferred from homology"/>
<keyword evidence="5" id="KW-0663">Pyridoxal phosphate</keyword>
<dbReference type="Pfam" id="PF00155">
    <property type="entry name" value="Aminotran_1_2"/>
    <property type="match status" value="1"/>
</dbReference>
<protein>
    <recommendedName>
        <fullName evidence="6">Aminotransferase class I/classII large domain-containing protein</fullName>
    </recommendedName>
</protein>
<comment type="caution">
    <text evidence="7">The sequence shown here is derived from an EMBL/GenBank/DDBJ whole genome shotgun (WGS) entry which is preliminary data.</text>
</comment>
<evidence type="ECO:0000256" key="2">
    <source>
        <dbReference type="ARBA" id="ARBA00007441"/>
    </source>
</evidence>
<evidence type="ECO:0000313" key="8">
    <source>
        <dbReference type="Proteomes" id="UP001054902"/>
    </source>
</evidence>
<evidence type="ECO:0000313" key="7">
    <source>
        <dbReference type="EMBL" id="GFH60072.1"/>
    </source>
</evidence>
<accession>A0AAD3D8W2</accession>
<gene>
    <name evidence="7" type="ORF">CTEN210_16548</name>
</gene>
<keyword evidence="8" id="KW-1185">Reference proteome</keyword>
<dbReference type="InterPro" id="IPR004838">
    <property type="entry name" value="NHTrfase_class1_PyrdxlP-BS"/>
</dbReference>
<dbReference type="GO" id="GO:0006520">
    <property type="term" value="P:amino acid metabolic process"/>
    <property type="evidence" value="ECO:0007669"/>
    <property type="project" value="InterPro"/>
</dbReference>
<dbReference type="Gene3D" id="3.40.640.10">
    <property type="entry name" value="Type I PLP-dependent aspartate aminotransferase-like (Major domain)"/>
    <property type="match status" value="1"/>
</dbReference>
<dbReference type="PANTHER" id="PTHR46383">
    <property type="entry name" value="ASPARTATE AMINOTRANSFERASE"/>
    <property type="match status" value="1"/>
</dbReference>
<sequence length="412" mass="45347">MMQNLSTSTKVQETLDPCVVLMKQLISKYNHLWVDEKIYSLAQGVVYWTPPDEVNTAMLKAIGDDSTALHSYAPDEGLPELISEIKSKLKRENNLDKDLEVIVTPGANAAYMNCVLTLLDENDLAVVFKPYYFNHVMAIQMTRGNDAILEGPIDEDGYPSISWLQEQLEEKQGRIKMVTITNPGNPTGVSIPTSKLSEIITLCGKHGAYAVFDCTYEQFDHIRANSVEIESEDGSTFSGFKCFSDEHVINIFSFSKGYAMAGFRVGYIAVNTCGETGKDVYEQMVKVQDTIPICTSRISQHGALGALSAGKQWVDKKVKTLDVGRQAILDALSGMEIIIGGSGAMYVMAKLPDGMDDMILAERLVESYGIAIIPGKFCGLPGWIRVCYSNLPSDECKIAAKRLKTGLRDLCS</sequence>
<name>A0AAD3D8W2_9STRA</name>
<evidence type="ECO:0000256" key="4">
    <source>
        <dbReference type="ARBA" id="ARBA00022679"/>
    </source>
</evidence>
<dbReference type="InterPro" id="IPR015424">
    <property type="entry name" value="PyrdxlP-dep_Trfase"/>
</dbReference>
<dbReference type="InterPro" id="IPR050596">
    <property type="entry name" value="AspAT/PAT-like"/>
</dbReference>
<reference evidence="7 8" key="1">
    <citation type="journal article" date="2021" name="Sci. Rep.">
        <title>The genome of the diatom Chaetoceros tenuissimus carries an ancient integrated fragment of an extant virus.</title>
        <authorList>
            <person name="Hongo Y."/>
            <person name="Kimura K."/>
            <person name="Takaki Y."/>
            <person name="Yoshida Y."/>
            <person name="Baba S."/>
            <person name="Kobayashi G."/>
            <person name="Nagasaki K."/>
            <person name="Hano T."/>
            <person name="Tomaru Y."/>
        </authorList>
    </citation>
    <scope>NUCLEOTIDE SEQUENCE [LARGE SCALE GENOMIC DNA]</scope>
    <source>
        <strain evidence="7 8">NIES-3715</strain>
    </source>
</reference>
<dbReference type="PROSITE" id="PS00105">
    <property type="entry name" value="AA_TRANSFER_CLASS_1"/>
    <property type="match status" value="1"/>
</dbReference>
<dbReference type="GO" id="GO:0008483">
    <property type="term" value="F:transaminase activity"/>
    <property type="evidence" value="ECO:0007669"/>
    <property type="project" value="UniProtKB-KW"/>
</dbReference>
<dbReference type="InterPro" id="IPR015421">
    <property type="entry name" value="PyrdxlP-dep_Trfase_major"/>
</dbReference>
<comment type="cofactor">
    <cofactor evidence="1">
        <name>pyridoxal 5'-phosphate</name>
        <dbReference type="ChEBI" id="CHEBI:597326"/>
    </cofactor>
</comment>
<dbReference type="EMBL" id="BLLK01000069">
    <property type="protein sequence ID" value="GFH60072.1"/>
    <property type="molecule type" value="Genomic_DNA"/>
</dbReference>
<evidence type="ECO:0000256" key="3">
    <source>
        <dbReference type="ARBA" id="ARBA00022576"/>
    </source>
</evidence>
<dbReference type="Proteomes" id="UP001054902">
    <property type="component" value="Unassembled WGS sequence"/>
</dbReference>
<keyword evidence="4" id="KW-0808">Transferase</keyword>
<evidence type="ECO:0000259" key="6">
    <source>
        <dbReference type="Pfam" id="PF00155"/>
    </source>
</evidence>
<dbReference type="GO" id="GO:0030170">
    <property type="term" value="F:pyridoxal phosphate binding"/>
    <property type="evidence" value="ECO:0007669"/>
    <property type="project" value="InterPro"/>
</dbReference>
<dbReference type="PANTHER" id="PTHR46383:SF5">
    <property type="entry name" value="AMINOTRANSFERASE CLASS I_CLASSII DOMAIN-CONTAINING PROTEIN"/>
    <property type="match status" value="1"/>
</dbReference>
<organism evidence="7 8">
    <name type="scientific">Chaetoceros tenuissimus</name>
    <dbReference type="NCBI Taxonomy" id="426638"/>
    <lineage>
        <taxon>Eukaryota</taxon>
        <taxon>Sar</taxon>
        <taxon>Stramenopiles</taxon>
        <taxon>Ochrophyta</taxon>
        <taxon>Bacillariophyta</taxon>
        <taxon>Coscinodiscophyceae</taxon>
        <taxon>Chaetocerotophycidae</taxon>
        <taxon>Chaetocerotales</taxon>
        <taxon>Chaetocerotaceae</taxon>
        <taxon>Chaetoceros</taxon>
    </lineage>
</organism>